<dbReference type="PANTHER" id="PTHR43649:SF12">
    <property type="entry name" value="DIACETYLCHITOBIOSE BINDING PROTEIN DASA"/>
    <property type="match status" value="1"/>
</dbReference>
<organism evidence="4 5">
    <name type="scientific">Candidatus Nitrosymbiomonas proteolyticus</name>
    <dbReference type="NCBI Taxonomy" id="2608984"/>
    <lineage>
        <taxon>Bacteria</taxon>
        <taxon>Bacillati</taxon>
        <taxon>Armatimonadota</taxon>
        <taxon>Armatimonadota incertae sedis</taxon>
        <taxon>Candidatus Nitrosymbiomonas</taxon>
    </lineage>
</organism>
<evidence type="ECO:0000313" key="4">
    <source>
        <dbReference type="EMBL" id="BBO22815.1"/>
    </source>
</evidence>
<reference evidence="4" key="1">
    <citation type="journal article" name="DNA Res.">
        <title>The physiological potential of anammox bacteria as revealed by their core genome structure.</title>
        <authorList>
            <person name="Okubo T."/>
            <person name="Toyoda A."/>
            <person name="Fukuhara K."/>
            <person name="Uchiyama I."/>
            <person name="Harigaya Y."/>
            <person name="Kuroiwa M."/>
            <person name="Suzuki T."/>
            <person name="Murakami Y."/>
            <person name="Suwa Y."/>
            <person name="Takami H."/>
        </authorList>
    </citation>
    <scope>NUCLEOTIDE SEQUENCE</scope>
    <source>
        <strain evidence="4">317325-2</strain>
    </source>
</reference>
<keyword evidence="3" id="KW-0732">Signal</keyword>
<proteinExistence type="inferred from homology"/>
<dbReference type="KEGG" id="npy:NPRO_04100"/>
<dbReference type="Proteomes" id="UP000662873">
    <property type="component" value="Chromosome"/>
</dbReference>
<evidence type="ECO:0000313" key="5">
    <source>
        <dbReference type="Proteomes" id="UP000662873"/>
    </source>
</evidence>
<evidence type="ECO:0000256" key="2">
    <source>
        <dbReference type="ARBA" id="ARBA00022448"/>
    </source>
</evidence>
<dbReference type="CDD" id="cd13585">
    <property type="entry name" value="PBP2_TMBP_like"/>
    <property type="match status" value="1"/>
</dbReference>
<name>A0A809REH5_9BACT</name>
<dbReference type="EMBL" id="AP021858">
    <property type="protein sequence ID" value="BBO22815.1"/>
    <property type="molecule type" value="Genomic_DNA"/>
</dbReference>
<dbReference type="SUPFAM" id="SSF53850">
    <property type="entry name" value="Periplasmic binding protein-like II"/>
    <property type="match status" value="1"/>
</dbReference>
<dbReference type="PROSITE" id="PS01037">
    <property type="entry name" value="SBP_BACTERIAL_1"/>
    <property type="match status" value="1"/>
</dbReference>
<dbReference type="InterPro" id="IPR006061">
    <property type="entry name" value="SBP_1_CS"/>
</dbReference>
<dbReference type="AlphaFoldDB" id="A0A809REH5"/>
<evidence type="ECO:0000256" key="1">
    <source>
        <dbReference type="ARBA" id="ARBA00008520"/>
    </source>
</evidence>
<dbReference type="InterPro" id="IPR006059">
    <property type="entry name" value="SBP"/>
</dbReference>
<gene>
    <name evidence="4" type="ORF">NPRO_04100</name>
</gene>
<dbReference type="PANTHER" id="PTHR43649">
    <property type="entry name" value="ARABINOSE-BINDING PROTEIN-RELATED"/>
    <property type="match status" value="1"/>
</dbReference>
<dbReference type="Gene3D" id="3.40.190.10">
    <property type="entry name" value="Periplasmic binding protein-like II"/>
    <property type="match status" value="1"/>
</dbReference>
<sequence>MLRLTNWGGAGEDNDYDRLVKDLYRRFERDHPGVRLKIENIPGEYVPKMLLNFVAGTQPEVMVLDASSAAVFVNNGLLTDLRPFVESDPEFDLGDFYPNVVDIARRGDKLYAIPIDFTPMVVYYNKDLFDKAGVPYPDPNWTFAEFFEIAQKLTIPAKDPGLPPVQYGFVFTNWMPAWVMWLWNNGGDVLSPDGSKATGYLDSDPNVETLTFLRDLVKRHKVAPSLSEMQAMGADPFVHGKAAMVVMGHWALTGYKNAPKDGSGKPLIDWERLGVAHLPHNTPEPHTVFYEAGLAIPKDCNHPEEAWEFIRYWTSAEVQRVYNSSGIAVSARKDISRERAADPIEAQFLPIVPSARPPYGSRVESYEIVENVGRSMIDSILNNDVPVREALRRAASRIDREFAKR</sequence>
<keyword evidence="2" id="KW-0813">Transport</keyword>
<accession>A0A809REH5</accession>
<dbReference type="GO" id="GO:0055085">
    <property type="term" value="P:transmembrane transport"/>
    <property type="evidence" value="ECO:0007669"/>
    <property type="project" value="InterPro"/>
</dbReference>
<protein>
    <submittedName>
        <fullName evidence="4">ARC type sugar transport system substrate binding protein</fullName>
    </submittedName>
</protein>
<dbReference type="Pfam" id="PF01547">
    <property type="entry name" value="SBP_bac_1"/>
    <property type="match status" value="1"/>
</dbReference>
<evidence type="ECO:0000256" key="3">
    <source>
        <dbReference type="ARBA" id="ARBA00022729"/>
    </source>
</evidence>
<keyword evidence="4" id="KW-0762">Sugar transport</keyword>
<dbReference type="InterPro" id="IPR050490">
    <property type="entry name" value="Bact_solute-bd_prot1"/>
</dbReference>
<comment type="similarity">
    <text evidence="1">Belongs to the bacterial solute-binding protein 1 family.</text>
</comment>